<dbReference type="InterPro" id="IPR008920">
    <property type="entry name" value="TF_FadR/GntR_C"/>
</dbReference>
<dbReference type="CDD" id="cd07377">
    <property type="entry name" value="WHTH_GntR"/>
    <property type="match status" value="1"/>
</dbReference>
<gene>
    <name evidence="6" type="ORF">HF526_15730</name>
</gene>
<keyword evidence="3" id="KW-0804">Transcription</keyword>
<evidence type="ECO:0000313" key="7">
    <source>
        <dbReference type="Proteomes" id="UP000820669"/>
    </source>
</evidence>
<keyword evidence="7" id="KW-1185">Reference proteome</keyword>
<dbReference type="SUPFAM" id="SSF46785">
    <property type="entry name" value="Winged helix' DNA-binding domain"/>
    <property type="match status" value="1"/>
</dbReference>
<protein>
    <submittedName>
        <fullName evidence="6">GntR family transcriptional regulator</fullName>
    </submittedName>
</protein>
<dbReference type="PANTHER" id="PTHR43537">
    <property type="entry name" value="TRANSCRIPTIONAL REGULATOR, GNTR FAMILY"/>
    <property type="match status" value="1"/>
</dbReference>
<feature type="domain" description="HTH gntR-type" evidence="5">
    <location>
        <begin position="9"/>
        <end position="76"/>
    </location>
</feature>
<dbReference type="InterPro" id="IPR036390">
    <property type="entry name" value="WH_DNA-bd_sf"/>
</dbReference>
<feature type="region of interest" description="Disordered" evidence="4">
    <location>
        <begin position="215"/>
        <end position="236"/>
    </location>
</feature>
<accession>A0ABX1SCE5</accession>
<evidence type="ECO:0000313" key="6">
    <source>
        <dbReference type="EMBL" id="NMH98745.1"/>
    </source>
</evidence>
<name>A0ABX1SCE5_9PSEU</name>
<feature type="compositionally biased region" description="Basic and acidic residues" evidence="4">
    <location>
        <begin position="215"/>
        <end position="225"/>
    </location>
</feature>
<dbReference type="Proteomes" id="UP000820669">
    <property type="component" value="Unassembled WGS sequence"/>
</dbReference>
<evidence type="ECO:0000256" key="2">
    <source>
        <dbReference type="ARBA" id="ARBA00023125"/>
    </source>
</evidence>
<keyword evidence="2" id="KW-0238">DNA-binding</keyword>
<dbReference type="PANTHER" id="PTHR43537:SF24">
    <property type="entry name" value="GLUCONATE OPERON TRANSCRIPTIONAL REPRESSOR"/>
    <property type="match status" value="1"/>
</dbReference>
<dbReference type="SUPFAM" id="SSF48008">
    <property type="entry name" value="GntR ligand-binding domain-like"/>
    <property type="match status" value="1"/>
</dbReference>
<evidence type="ECO:0000259" key="5">
    <source>
        <dbReference type="PROSITE" id="PS50949"/>
    </source>
</evidence>
<proteinExistence type="predicted"/>
<dbReference type="RefSeq" id="WP_169382186.1">
    <property type="nucleotide sequence ID" value="NZ_JAAXLA010000026.1"/>
</dbReference>
<dbReference type="Gene3D" id="1.10.10.10">
    <property type="entry name" value="Winged helix-like DNA-binding domain superfamily/Winged helix DNA-binding domain"/>
    <property type="match status" value="1"/>
</dbReference>
<dbReference type="Pfam" id="PF00392">
    <property type="entry name" value="GntR"/>
    <property type="match status" value="1"/>
</dbReference>
<evidence type="ECO:0000256" key="3">
    <source>
        <dbReference type="ARBA" id="ARBA00023163"/>
    </source>
</evidence>
<dbReference type="InterPro" id="IPR011711">
    <property type="entry name" value="GntR_C"/>
</dbReference>
<dbReference type="SMART" id="SM00895">
    <property type="entry name" value="FCD"/>
    <property type="match status" value="1"/>
</dbReference>
<dbReference type="Gene3D" id="1.20.120.530">
    <property type="entry name" value="GntR ligand-binding domain-like"/>
    <property type="match status" value="1"/>
</dbReference>
<evidence type="ECO:0000256" key="4">
    <source>
        <dbReference type="SAM" id="MobiDB-lite"/>
    </source>
</evidence>
<dbReference type="PRINTS" id="PR00035">
    <property type="entry name" value="HTHGNTR"/>
</dbReference>
<dbReference type="SMART" id="SM00345">
    <property type="entry name" value="HTH_GNTR"/>
    <property type="match status" value="1"/>
</dbReference>
<comment type="caution">
    <text evidence="6">The sequence shown here is derived from an EMBL/GenBank/DDBJ whole genome shotgun (WGS) entry which is preliminary data.</text>
</comment>
<keyword evidence="1" id="KW-0805">Transcription regulation</keyword>
<sequence>MTTEVEVARSARAVAYEALQRGIASGQYPPGSWLREEDVATAAGVSRTPVREALHRLQAEGVVQILHNRGAVVVGWTAQDLDDIYDLRVLLEGYGVRRVAQAPDNVDFVALRAMCTEMEQLLPEADEQDLQRIGQLCIDFHTMLAQASQNRQLLAIIPTVLATPFVREAFHHHTPADLEHAFASHREILEALEIGDGDWAEGVMRAHLRAGRHSLREMEQERRTGGIDGDPSLASA</sequence>
<organism evidence="6 7">
    <name type="scientific">Pseudonocardia acidicola</name>
    <dbReference type="NCBI Taxonomy" id="2724939"/>
    <lineage>
        <taxon>Bacteria</taxon>
        <taxon>Bacillati</taxon>
        <taxon>Actinomycetota</taxon>
        <taxon>Actinomycetes</taxon>
        <taxon>Pseudonocardiales</taxon>
        <taxon>Pseudonocardiaceae</taxon>
        <taxon>Pseudonocardia</taxon>
    </lineage>
</organism>
<dbReference type="EMBL" id="JAAXLA010000026">
    <property type="protein sequence ID" value="NMH98745.1"/>
    <property type="molecule type" value="Genomic_DNA"/>
</dbReference>
<reference evidence="6 7" key="1">
    <citation type="submission" date="2020-04" db="EMBL/GenBank/DDBJ databases">
        <authorList>
            <person name="Klaysubun C."/>
            <person name="Duangmal K."/>
            <person name="Lipun K."/>
        </authorList>
    </citation>
    <scope>NUCLEOTIDE SEQUENCE [LARGE SCALE GENOMIC DNA]</scope>
    <source>
        <strain evidence="6 7">K10HN5</strain>
    </source>
</reference>
<evidence type="ECO:0000256" key="1">
    <source>
        <dbReference type="ARBA" id="ARBA00023015"/>
    </source>
</evidence>
<dbReference type="Pfam" id="PF07729">
    <property type="entry name" value="FCD"/>
    <property type="match status" value="1"/>
</dbReference>
<dbReference type="InterPro" id="IPR000524">
    <property type="entry name" value="Tscrpt_reg_HTH_GntR"/>
</dbReference>
<dbReference type="InterPro" id="IPR036388">
    <property type="entry name" value="WH-like_DNA-bd_sf"/>
</dbReference>
<dbReference type="PROSITE" id="PS50949">
    <property type="entry name" value="HTH_GNTR"/>
    <property type="match status" value="1"/>
</dbReference>